<dbReference type="EMBL" id="JAXCGZ010016052">
    <property type="protein sequence ID" value="KAK7069603.1"/>
    <property type="molecule type" value="Genomic_DNA"/>
</dbReference>
<feature type="coiled-coil region" evidence="1">
    <location>
        <begin position="890"/>
        <end position="938"/>
    </location>
</feature>
<evidence type="ECO:0000313" key="4">
    <source>
        <dbReference type="EMBL" id="KAK7069603.1"/>
    </source>
</evidence>
<name>A0AAN8WW47_HALRR</name>
<evidence type="ECO:0000256" key="2">
    <source>
        <dbReference type="SAM" id="MobiDB-lite"/>
    </source>
</evidence>
<dbReference type="InterPro" id="IPR009038">
    <property type="entry name" value="GOLD_dom"/>
</dbReference>
<dbReference type="GO" id="GO:0005770">
    <property type="term" value="C:late endosome"/>
    <property type="evidence" value="ECO:0007669"/>
    <property type="project" value="TreeGrafter"/>
</dbReference>
<dbReference type="GO" id="GO:0072383">
    <property type="term" value="P:plus-end-directed vesicle transport along microtubule"/>
    <property type="evidence" value="ECO:0007669"/>
    <property type="project" value="TreeGrafter"/>
</dbReference>
<feature type="region of interest" description="Disordered" evidence="2">
    <location>
        <begin position="647"/>
        <end position="741"/>
    </location>
</feature>
<dbReference type="PANTHER" id="PTHR46753">
    <property type="entry name" value="FYVE AND COILED-COIL DOMAIN-CONTAINING PROTEIN 1"/>
    <property type="match status" value="1"/>
</dbReference>
<feature type="compositionally biased region" description="Low complexity" evidence="2">
    <location>
        <begin position="1297"/>
        <end position="1318"/>
    </location>
</feature>
<feature type="compositionally biased region" description="Low complexity" evidence="2">
    <location>
        <begin position="14"/>
        <end position="24"/>
    </location>
</feature>
<feature type="region of interest" description="Disordered" evidence="2">
    <location>
        <begin position="1291"/>
        <end position="1327"/>
    </location>
</feature>
<dbReference type="SUPFAM" id="SSF101576">
    <property type="entry name" value="Supernatant protein factor (SPF), C-terminal domain"/>
    <property type="match status" value="1"/>
</dbReference>
<feature type="coiled-coil region" evidence="1">
    <location>
        <begin position="749"/>
        <end position="854"/>
    </location>
</feature>
<feature type="coiled-coil region" evidence="1">
    <location>
        <begin position="105"/>
        <end position="153"/>
    </location>
</feature>
<feature type="region of interest" description="Disordered" evidence="2">
    <location>
        <begin position="539"/>
        <end position="570"/>
    </location>
</feature>
<feature type="coiled-coil region" evidence="1">
    <location>
        <begin position="32"/>
        <end position="73"/>
    </location>
</feature>
<feature type="region of interest" description="Disordered" evidence="2">
    <location>
        <begin position="1088"/>
        <end position="1122"/>
    </location>
</feature>
<accession>A0AAN8WW47</accession>
<proteinExistence type="predicted"/>
<dbReference type="PROSITE" id="PS50866">
    <property type="entry name" value="GOLD"/>
    <property type="match status" value="1"/>
</dbReference>
<keyword evidence="1" id="KW-0175">Coiled coil</keyword>
<feature type="coiled-coil region" evidence="1">
    <location>
        <begin position="322"/>
        <end position="356"/>
    </location>
</feature>
<sequence length="1327" mass="149285">MAPVGEDEPTHDCPSTPSSPISPSHTLANTSMKASLDEISELHQRVAHLEDDNASLRANCVSLQLKLDQVQNNTSISMQEPSSDHNLSPESVNNLGDSLHVCSKCSQLSEELELSQKRHSELETLQLRLENQVRELEMQVQDLQCKEKDYLCKIKALEQISNEPENRSSEKDDVDVVDAKLSQESDGVSICEALLETSSQTEAVEDAAHYRQKLTDLEREYELLQEKCCVAEQEKSTMRSNIHKVSANWFERKARLSESEYEPSHYEDVSFQSDMEDLIGSSLHKVTTTPGVDYRTEFQFWFKRMKDIPKLLAEITFLKGKLDLAERISSELRKRVREYENVIDDQEIIIHGLKDQLDTYFMDNQKMSKQLSALSKLFEDIECSEKTCVNKVAPPEAATASSNGLPSGEDFKELSNSLSKTYIKLKELILEKKSLVTEIERLNILNVELQRRVIQQENRLISVSDALHTTWMLISDIGEHASQLHSQESILRYELKEKREILHKLREELECSREQWHKIRQMNNKSEEEWNSIKEELDERRRAANNSENEIESSHTEGAASLPCDTKSTSEFEPPVDLLLDMAIEYGVIEADDDTSTLLVAAMEGEDIHASRLQDLEEQCSHLYQKLMASTSRSLTLASRLTALHQHYGSSDDDDDDDEDDEYEEDEDEEEEEEDAFAHFETEVLSPEPESYDTAYVSEVDTGSASGVPGVLSEEEVSSPNTGGSSMEDASPAEEQPPEVDDDLCRGLINFLPRKIEILRRDNQKLEEKLQMLQEEKLHSEAQLTANLETERIIRQQLEEKLEHLGKCVDELNLERNGQITEAEEKLKQKVSSLSQREKEYESIQEEFTSLQCKFEERGKLLLIANDRVNQLEKEFQQNDCGKQNTLSQLNVAKNQANEFKALNEQLKSEYEGLKQEIQDLQQQITDLQFQVSSHSLERDAANKSHAEKSEALEAAEVRIVQQDALVCQLQEQTSSQQQLLQNEKEQHTIQVEKLNKLLADRDKECSSFNQHLQEVATALETAKQDLSETKLKLGTNKDVTAQLSTDNDHLREKIIQLLSRRVRVCDDCFSVHAELATIIASPAGEMSTVEALPSPESSGSRRLKASQKGHPLPVGSQVPDDEEFSVISDDELQSSRLSSSPSNGSTGSNETIVETRAIGDILSPAALSASPLINAEVWVGAGTRVLVPIDLPAGVTLHWEFSAKPKSVSFAVLHQPPQTEILGDTTHLPQLSQRRVLIPTTRVASTEGAIVKGRLQTKQPGVYTLVFDNSYSKETAKKVTYSLRLENQLNNDNTNLSSDASSTAISSSSSPSPSLPLQTQTALPEP</sequence>
<dbReference type="GO" id="GO:0005764">
    <property type="term" value="C:lysosome"/>
    <property type="evidence" value="ECO:0007669"/>
    <property type="project" value="TreeGrafter"/>
</dbReference>
<feature type="coiled-coil region" evidence="1">
    <location>
        <begin position="978"/>
        <end position="1033"/>
    </location>
</feature>
<organism evidence="4 5">
    <name type="scientific">Halocaridina rubra</name>
    <name type="common">Hawaiian red shrimp</name>
    <dbReference type="NCBI Taxonomy" id="373956"/>
    <lineage>
        <taxon>Eukaryota</taxon>
        <taxon>Metazoa</taxon>
        <taxon>Ecdysozoa</taxon>
        <taxon>Arthropoda</taxon>
        <taxon>Crustacea</taxon>
        <taxon>Multicrustacea</taxon>
        <taxon>Malacostraca</taxon>
        <taxon>Eumalacostraca</taxon>
        <taxon>Eucarida</taxon>
        <taxon>Decapoda</taxon>
        <taxon>Pleocyemata</taxon>
        <taxon>Caridea</taxon>
        <taxon>Atyoidea</taxon>
        <taxon>Atyidae</taxon>
        <taxon>Halocaridina</taxon>
    </lineage>
</organism>
<dbReference type="PANTHER" id="PTHR46753:SF2">
    <property type="entry name" value="FYVE AND COILED-COIL DOMAIN-CONTAINING PROTEIN 1"/>
    <property type="match status" value="1"/>
</dbReference>
<dbReference type="Proteomes" id="UP001381693">
    <property type="component" value="Unassembled WGS sequence"/>
</dbReference>
<dbReference type="InterPro" id="IPR036598">
    <property type="entry name" value="GOLD_dom_sf"/>
</dbReference>
<feature type="domain" description="GOLD" evidence="3">
    <location>
        <begin position="1150"/>
        <end position="1286"/>
    </location>
</feature>
<feature type="coiled-coil region" evidence="1">
    <location>
        <begin position="425"/>
        <end position="459"/>
    </location>
</feature>
<keyword evidence="5" id="KW-1185">Reference proteome</keyword>
<reference evidence="4 5" key="1">
    <citation type="submission" date="2023-11" db="EMBL/GenBank/DDBJ databases">
        <title>Halocaridina rubra genome assembly.</title>
        <authorList>
            <person name="Smith C."/>
        </authorList>
    </citation>
    <scope>NUCLEOTIDE SEQUENCE [LARGE SCALE GENOMIC DNA]</scope>
    <source>
        <strain evidence="4">EP-1</strain>
        <tissue evidence="4">Whole</tissue>
    </source>
</reference>
<feature type="coiled-coil region" evidence="1">
    <location>
        <begin position="200"/>
        <end position="227"/>
    </location>
</feature>
<feature type="compositionally biased region" description="Acidic residues" evidence="2">
    <location>
        <begin position="651"/>
        <end position="675"/>
    </location>
</feature>
<feature type="region of interest" description="Disordered" evidence="2">
    <location>
        <begin position="1"/>
        <end position="26"/>
    </location>
</feature>
<protein>
    <recommendedName>
        <fullName evidence="3">GOLD domain-containing protein</fullName>
    </recommendedName>
</protein>
<gene>
    <name evidence="4" type="ORF">SK128_026901</name>
</gene>
<comment type="caution">
    <text evidence="4">The sequence shown here is derived from an EMBL/GenBank/DDBJ whole genome shotgun (WGS) entry which is preliminary data.</text>
</comment>
<evidence type="ECO:0000259" key="3">
    <source>
        <dbReference type="PROSITE" id="PS50866"/>
    </source>
</evidence>
<dbReference type="GO" id="GO:0005776">
    <property type="term" value="C:autophagosome"/>
    <property type="evidence" value="ECO:0007669"/>
    <property type="project" value="TreeGrafter"/>
</dbReference>
<dbReference type="GO" id="GO:1901098">
    <property type="term" value="P:positive regulation of autophagosome maturation"/>
    <property type="evidence" value="ECO:0007669"/>
    <property type="project" value="TreeGrafter"/>
</dbReference>
<evidence type="ECO:0000256" key="1">
    <source>
        <dbReference type="SAM" id="Coils"/>
    </source>
</evidence>
<dbReference type="Gene3D" id="2.60.120.680">
    <property type="entry name" value="GOLD domain"/>
    <property type="match status" value="1"/>
</dbReference>
<evidence type="ECO:0000313" key="5">
    <source>
        <dbReference type="Proteomes" id="UP001381693"/>
    </source>
</evidence>